<comment type="caution">
    <text evidence="10">The sequence shown here is derived from an EMBL/GenBank/DDBJ whole genome shotgun (WGS) entry which is preliminary data.</text>
</comment>
<dbReference type="PANTHER" id="PTHR21529:SF4">
    <property type="entry name" value="TPR AND ANKYRIN REPEAT-CONTAINING PROTEIN 1"/>
    <property type="match status" value="1"/>
</dbReference>
<keyword evidence="3 6" id="KW-0347">Helicase</keyword>
<keyword evidence="2 6" id="KW-0378">Hydrolase</keyword>
<feature type="compositionally biased region" description="Low complexity" evidence="8">
    <location>
        <begin position="478"/>
        <end position="510"/>
    </location>
</feature>
<dbReference type="SUPFAM" id="SSF48403">
    <property type="entry name" value="Ankyrin repeat"/>
    <property type="match status" value="1"/>
</dbReference>
<dbReference type="InterPro" id="IPR039904">
    <property type="entry name" value="TRANK1"/>
</dbReference>
<feature type="region of interest" description="Disordered" evidence="8">
    <location>
        <begin position="708"/>
        <end position="729"/>
    </location>
</feature>
<feature type="region of interest" description="Disordered" evidence="8">
    <location>
        <begin position="1896"/>
        <end position="1937"/>
    </location>
</feature>
<dbReference type="Proteomes" id="UP001190700">
    <property type="component" value="Unassembled WGS sequence"/>
</dbReference>
<dbReference type="PROSITE" id="PS50088">
    <property type="entry name" value="ANK_REPEAT"/>
    <property type="match status" value="1"/>
</dbReference>
<dbReference type="InterPro" id="IPR002110">
    <property type="entry name" value="Ankyrin_rpt"/>
</dbReference>
<sequence>MAASFPSILAALRQEEEQWENARAAAQAQHADLERRRAVNVSLLFSELQRAHAELESARTTLRTTQDELNEERALLKDLKERLASEQEVGSKARHASASIIRHGDHPAALHLLLSRHGLLHTQLLLEAHGLNTMRSLVRATLVSSDSTIPGLAACKIPPEDHRAIAHIARALTAADLESPFEGCHVCSCVGNLMSVGWTPMPCCHSVVCEACLTSPPASRPQFPLPFRESATAPPCPVCNSVQWGPVRSPASQPPSQLYFQSPPPHFQAPPPHSDTNGVCLASTPLPDDLHTEEENIENISSLLEALLPASSFADPSCETATRDEQSCETATRDVSLIESPLAKPLERGASKYRKPLATETHTPPKEAPQSKEEAAGSVTAPPSHSAAPATNPEAEHVATTGSFLRSSIFTQEEASAAPPRPRAWFPRGPPPEAGLAQASHAAAGGSLPQLPPSLAIPPATDGTGHSRDASRTPFPLAPRGAAAPGVAAGAASAAPPVRAAVGAAAARPSVHSEGETRSDSVESLETRKLQADAPGREAAHLTPTSALRQPGLRRPPLRRPPGAMDQRREAQPTGLPESRLQVEDASVGRACGNVPSGVEDAEDVAEANAMTAVGGLVASPALPVEKGMTSFPEAAVGSGATGAASGGEAAGQAPQPCRKAPVLAAVASIQRAFRFHRFRERWALRCFQAPPCVVALRLCEHRRRCEGSSEAPSAPVPLPGTAPPSGLVHSGLKEEMARLTQDSSVLVAVGHWARLTAKRAWEKRQAEKVALRQAEKKKAEKERDEAQELYTSVGATWNPLETALSKNEKDERRRVYGHRFTTHDAEVSAIALELRALEKESCPPFLELWKDWAPRSCDRFERFAQAANEVLQAACAAPPGTELPESAVEGATGSPWPGGLVIQALAGIQRDTDGSAPRKSLRELVACCLQVIESVPAMFRRKRQLEVLRLKGCMAETQDVLEKLETASKAKEKEHAQCMEALEGGSSKEKARKEKEEKGAEQSEKKEKTKEKPMSEREKTKEKEREKGRVKLRDARARQRVVEEQDIREVRRELKRWERNLSDLQAEGRAQARAQWGRAREELAQLVRTLCSAEVAGAAAAAAVDVVLDTPLLWGVVVGAGVSGHVLACASRARDLQRVRRVLQAGSATDATDAHGNTALHAAFHPGDAPCPPAFLRGLLDPAQLGFPPPPLSARNALGATALRCALVAVSARANAHPAPIGRTTALLTWLAPQWGSAKKAEDHAHAQDEVDGVAALLEHETLELHVELLVSLAHSEIEEARHLFARDPQGVRVRGLPLHPVAAAGPTQICFLRQLLLAGADPNLLAAPVGAREGLRHGGEGSANAVTHWQIGAVAGGVAALHVVPAEGGGSVVRALLMGGADANLRSTEGMAPLHVHVSNDEVAYELLRGGADPTATNASGESAFDLCESVETQKNMVRRAKGTALCDPRRRNNVEELMDIVGDLASGKTLGSGRDVADAVTEGDAQAALEAALETRAMRAAASSEDESEFSVKQIQLLGNVDVETMFSGALWELCMTKPAKDALLLLPLATRLACLQLLARLGTGAWDEELDTPMLRKSKEVKLLRSSVDARGCMLWEVSVDFSARRVGYVDVIVVWAPYCEDCQVAKTAQAVLAAKRRGAGSSIQHHLQLHQRDSKMRVDARTGRRVRLPRGYLKVAEATAPAAGAAPPPPPAGCIAFSPPAVDTADGVTVQKFITLTAAVASAALQARAVSTLAALPFRCDEQEVRHATAGDLVSTILVGRSGTGKTTVALHRLFELHRHERVLFVTANRQLITSIQRSYHSLCLEERPQGPPRPRCDLLEPMPEEPLFLTLSDFLVMVDGTLSTPFLARRPGSTELACASVMRDSRLDDHAESSDTALRLDEVDFRAVVEEEDEENGHGGEEGGGRETIAGGPPGRRGGGRRRRAARAGGATTQRMVDFRAFCEELWPAILRKAPGPGARMYNVAVIYEEITSRIKGSPAAALSTRGHLSLEDYVALGRKQAGNFDAAERAGRHACGTRQDAYRLFELYEAEKQQRGWFDLPDLIHHIWRALDREGWRGAPLEAIFADEVQDMTPLELKLMLRLSNNKNRMFVSGDTCQTIARGVGFRFQDLTTFFYEAEHALQTTGHHRDREELAIAVPRVQQLKINYRTHNGVLCTANAVVELLQHFFPESIDRLAPERGFFQGPVPMLLLQPLREVGLVLSYSSPSGAIDFGAQQVCIVRSQAARARLRTVRAANGSCPFADVAALTIGEAKGLEFDDVIIVDFFADSPASEADWRSLLPYMQVERGIDLRPEKHRSAAHKTFAELYGEGDGKGGAARCTQFDRHQQMVLREELKMLYTAVTRGKSRVFFADTCEAKRSPVWGLLEAGGAARHTHVLDVVRDVVVSSPADGWGRTGSSLMATGNYHLALDCFERSGSQRLVDFACAHLLFKKAQEEGGTWKGGRRLQGVRKASWLFIRAGRFDEALRCCILCKDHDRARRLLPLLDNVNLVMDAQEYLCLRNDGADH</sequence>
<feature type="compositionally biased region" description="Basic and acidic residues" evidence="8">
    <location>
        <begin position="1902"/>
        <end position="1911"/>
    </location>
</feature>
<dbReference type="Gene3D" id="1.25.40.20">
    <property type="entry name" value="Ankyrin repeat-containing domain"/>
    <property type="match status" value="2"/>
</dbReference>
<dbReference type="InterPro" id="IPR027417">
    <property type="entry name" value="P-loop_NTPase"/>
</dbReference>
<evidence type="ECO:0000259" key="9">
    <source>
        <dbReference type="PROSITE" id="PS51198"/>
    </source>
</evidence>
<feature type="coiled-coil region" evidence="7">
    <location>
        <begin position="1041"/>
        <end position="1075"/>
    </location>
</feature>
<evidence type="ECO:0000256" key="2">
    <source>
        <dbReference type="ARBA" id="ARBA00022801"/>
    </source>
</evidence>
<evidence type="ECO:0000256" key="5">
    <source>
        <dbReference type="PROSITE-ProRule" id="PRU00023"/>
    </source>
</evidence>
<dbReference type="InterPro" id="IPR036770">
    <property type="entry name" value="Ankyrin_rpt-contain_sf"/>
</dbReference>
<evidence type="ECO:0000256" key="4">
    <source>
        <dbReference type="ARBA" id="ARBA00022840"/>
    </source>
</evidence>
<dbReference type="GO" id="GO:0005524">
    <property type="term" value="F:ATP binding"/>
    <property type="evidence" value="ECO:0007669"/>
    <property type="project" value="UniProtKB-UniRule"/>
</dbReference>
<evidence type="ECO:0000256" key="7">
    <source>
        <dbReference type="SAM" id="Coils"/>
    </source>
</evidence>
<feature type="region of interest" description="Disordered" evidence="8">
    <location>
        <begin position="266"/>
        <end position="289"/>
    </location>
</feature>
<dbReference type="EMBL" id="LGRX02004585">
    <property type="protein sequence ID" value="KAK3279994.1"/>
    <property type="molecule type" value="Genomic_DNA"/>
</dbReference>
<dbReference type="PANTHER" id="PTHR21529">
    <property type="entry name" value="MAMMARY TURMOR VIRUS RECEPTOR HOMOLOG 1, 2 MTVR1, 2"/>
    <property type="match status" value="1"/>
</dbReference>
<gene>
    <name evidence="10" type="ORF">CYMTET_12152</name>
</gene>
<accession>A0AAE0LCQ8</accession>
<keyword evidence="4 6" id="KW-0067">ATP-binding</keyword>
<evidence type="ECO:0000256" key="3">
    <source>
        <dbReference type="ARBA" id="ARBA00022806"/>
    </source>
</evidence>
<keyword evidence="7" id="KW-0175">Coiled coil</keyword>
<evidence type="ECO:0000313" key="10">
    <source>
        <dbReference type="EMBL" id="KAK3279994.1"/>
    </source>
</evidence>
<dbReference type="Pfam" id="PF00580">
    <property type="entry name" value="UvrD-helicase"/>
    <property type="match status" value="1"/>
</dbReference>
<keyword evidence="11" id="KW-1185">Reference proteome</keyword>
<dbReference type="SUPFAM" id="SSF52540">
    <property type="entry name" value="P-loop containing nucleoside triphosphate hydrolases"/>
    <property type="match status" value="1"/>
</dbReference>
<dbReference type="Gene3D" id="3.40.50.300">
    <property type="entry name" value="P-loop containing nucleotide triphosphate hydrolases"/>
    <property type="match status" value="2"/>
</dbReference>
<feature type="binding site" evidence="6">
    <location>
        <begin position="1765"/>
        <end position="1772"/>
    </location>
    <ligand>
        <name>ATP</name>
        <dbReference type="ChEBI" id="CHEBI:30616"/>
    </ligand>
</feature>
<evidence type="ECO:0000256" key="1">
    <source>
        <dbReference type="ARBA" id="ARBA00022741"/>
    </source>
</evidence>
<dbReference type="GO" id="GO:0004386">
    <property type="term" value="F:helicase activity"/>
    <property type="evidence" value="ECO:0007669"/>
    <property type="project" value="UniProtKB-UniRule"/>
</dbReference>
<name>A0AAE0LCQ8_9CHLO</name>
<feature type="compositionally biased region" description="Basic and acidic residues" evidence="8">
    <location>
        <begin position="363"/>
        <end position="375"/>
    </location>
</feature>
<keyword evidence="1 6" id="KW-0547">Nucleotide-binding</keyword>
<feature type="region of interest" description="Disordered" evidence="8">
    <location>
        <begin position="973"/>
        <end position="1032"/>
    </location>
</feature>
<reference evidence="10 11" key="1">
    <citation type="journal article" date="2015" name="Genome Biol. Evol.">
        <title>Comparative Genomics of a Bacterivorous Green Alga Reveals Evolutionary Causalities and Consequences of Phago-Mixotrophic Mode of Nutrition.</title>
        <authorList>
            <person name="Burns J.A."/>
            <person name="Paasch A."/>
            <person name="Narechania A."/>
            <person name="Kim E."/>
        </authorList>
    </citation>
    <scope>NUCLEOTIDE SEQUENCE [LARGE SCALE GENOMIC DNA]</scope>
    <source>
        <strain evidence="10 11">PLY_AMNH</strain>
    </source>
</reference>
<feature type="compositionally biased region" description="Low complexity" evidence="8">
    <location>
        <begin position="434"/>
        <end position="448"/>
    </location>
</feature>
<dbReference type="PROSITE" id="PS51198">
    <property type="entry name" value="UVRD_HELICASE_ATP_BIND"/>
    <property type="match status" value="1"/>
</dbReference>
<feature type="region of interest" description="Disordered" evidence="8">
    <location>
        <begin position="315"/>
        <end position="398"/>
    </location>
</feature>
<feature type="domain" description="UvrD-like helicase ATP-binding" evidence="9">
    <location>
        <begin position="1744"/>
        <end position="2158"/>
    </location>
</feature>
<evidence type="ECO:0000256" key="8">
    <source>
        <dbReference type="SAM" id="MobiDB-lite"/>
    </source>
</evidence>
<keyword evidence="5" id="KW-0040">ANK repeat</keyword>
<feature type="coiled-coil region" evidence="7">
    <location>
        <begin position="9"/>
        <end position="89"/>
    </location>
</feature>
<feature type="repeat" description="ANK" evidence="5">
    <location>
        <begin position="1358"/>
        <end position="1390"/>
    </location>
</feature>
<protein>
    <recommendedName>
        <fullName evidence="9">UvrD-like helicase ATP-binding domain-containing protein</fullName>
    </recommendedName>
</protein>
<feature type="compositionally biased region" description="Low complexity" evidence="8">
    <location>
        <begin position="380"/>
        <end position="393"/>
    </location>
</feature>
<proteinExistence type="predicted"/>
<feature type="region of interest" description="Disordered" evidence="8">
    <location>
        <begin position="413"/>
        <end position="583"/>
    </location>
</feature>
<evidence type="ECO:0000256" key="6">
    <source>
        <dbReference type="PROSITE-ProRule" id="PRU00560"/>
    </source>
</evidence>
<dbReference type="InterPro" id="IPR014016">
    <property type="entry name" value="UvrD-like_ATP-bd"/>
</dbReference>
<feature type="compositionally biased region" description="Basic and acidic residues" evidence="8">
    <location>
        <begin position="987"/>
        <end position="1032"/>
    </location>
</feature>
<evidence type="ECO:0000313" key="11">
    <source>
        <dbReference type="Proteomes" id="UP001190700"/>
    </source>
</evidence>
<feature type="compositionally biased region" description="Basic and acidic residues" evidence="8">
    <location>
        <begin position="511"/>
        <end position="540"/>
    </location>
</feature>
<organism evidence="10 11">
    <name type="scientific">Cymbomonas tetramitiformis</name>
    <dbReference type="NCBI Taxonomy" id="36881"/>
    <lineage>
        <taxon>Eukaryota</taxon>
        <taxon>Viridiplantae</taxon>
        <taxon>Chlorophyta</taxon>
        <taxon>Pyramimonadophyceae</taxon>
        <taxon>Pyramimonadales</taxon>
        <taxon>Pyramimonadaceae</taxon>
        <taxon>Cymbomonas</taxon>
    </lineage>
</organism>
<dbReference type="GO" id="GO:0016787">
    <property type="term" value="F:hydrolase activity"/>
    <property type="evidence" value="ECO:0007669"/>
    <property type="project" value="UniProtKB-UniRule"/>
</dbReference>